<accession>A0AAD3M258</accession>
<reference evidence="3" key="1">
    <citation type="submission" date="2022-08" db="EMBL/GenBank/DDBJ databases">
        <title>Genome sequencing of akame (Lates japonicus).</title>
        <authorList>
            <person name="Hashiguchi Y."/>
            <person name="Takahashi H."/>
        </authorList>
    </citation>
    <scope>NUCLEOTIDE SEQUENCE</scope>
    <source>
        <strain evidence="3">Kochi</strain>
    </source>
</reference>
<feature type="compositionally biased region" description="Basic and acidic residues" evidence="2">
    <location>
        <begin position="256"/>
        <end position="267"/>
    </location>
</feature>
<dbReference type="Proteomes" id="UP001279410">
    <property type="component" value="Unassembled WGS sequence"/>
</dbReference>
<gene>
    <name evidence="3" type="ORF">AKAME5_000061400</name>
</gene>
<comment type="caution">
    <text evidence="3">The sequence shown here is derived from an EMBL/GenBank/DDBJ whole genome shotgun (WGS) entry which is preliminary data.</text>
</comment>
<protein>
    <submittedName>
        <fullName evidence="3">Autophagy-related protein 11-like protein</fullName>
    </submittedName>
</protein>
<feature type="compositionally biased region" description="Polar residues" evidence="2">
    <location>
        <begin position="235"/>
        <end position="244"/>
    </location>
</feature>
<evidence type="ECO:0000256" key="1">
    <source>
        <dbReference type="SAM" id="Coils"/>
    </source>
</evidence>
<dbReference type="EMBL" id="BRZM01000001">
    <property type="protein sequence ID" value="GLD46222.1"/>
    <property type="molecule type" value="Genomic_DNA"/>
</dbReference>
<evidence type="ECO:0000313" key="4">
    <source>
        <dbReference type="Proteomes" id="UP001279410"/>
    </source>
</evidence>
<name>A0AAD3M258_LATJO</name>
<feature type="region of interest" description="Disordered" evidence="2">
    <location>
        <begin position="1"/>
        <end position="21"/>
    </location>
</feature>
<proteinExistence type="predicted"/>
<feature type="region of interest" description="Disordered" evidence="2">
    <location>
        <begin position="229"/>
        <end position="272"/>
    </location>
</feature>
<evidence type="ECO:0000256" key="2">
    <source>
        <dbReference type="SAM" id="MobiDB-lite"/>
    </source>
</evidence>
<dbReference type="AlphaFoldDB" id="A0AAD3M258"/>
<keyword evidence="1" id="KW-0175">Coiled coil</keyword>
<evidence type="ECO:0000313" key="3">
    <source>
        <dbReference type="EMBL" id="GLD46222.1"/>
    </source>
</evidence>
<organism evidence="3 4">
    <name type="scientific">Lates japonicus</name>
    <name type="common">Japanese lates</name>
    <dbReference type="NCBI Taxonomy" id="270547"/>
    <lineage>
        <taxon>Eukaryota</taxon>
        <taxon>Metazoa</taxon>
        <taxon>Chordata</taxon>
        <taxon>Craniata</taxon>
        <taxon>Vertebrata</taxon>
        <taxon>Euteleostomi</taxon>
        <taxon>Actinopterygii</taxon>
        <taxon>Neopterygii</taxon>
        <taxon>Teleostei</taxon>
        <taxon>Neoteleostei</taxon>
        <taxon>Acanthomorphata</taxon>
        <taxon>Carangaria</taxon>
        <taxon>Carangaria incertae sedis</taxon>
        <taxon>Centropomidae</taxon>
        <taxon>Lates</taxon>
    </lineage>
</organism>
<sequence length="281" mass="32978">MMKRNTARERNSRPADTADRDSRVKSYVENWEMEVSRKLILATTEFRALSDPSEKARLQTNIETLGAVLDLLQGKRITKITNADVLRDEIAYYKQEWCITKAKYREVTQELCNYKKAIENLKVQLDQDRVKIQEAEKTIQDLRLQLKEVPVSSSPRPSPEATNNMDLSFKLEDNLRTSMWSLDISIPEFNFDDLEEEAPKDEDWMGLSDKKEEEEKLQEITDTTVYHMQEENDTTQKSQTTDSAKLQAAMNVAEETDNKSNEESDNRPRRRNWFVRMFQHR</sequence>
<keyword evidence="4" id="KW-1185">Reference proteome</keyword>
<feature type="coiled-coil region" evidence="1">
    <location>
        <begin position="118"/>
        <end position="145"/>
    </location>
</feature>